<dbReference type="PROSITE" id="PS00893">
    <property type="entry name" value="NUDIX_BOX"/>
    <property type="match status" value="1"/>
</dbReference>
<dbReference type="Pfam" id="PF00293">
    <property type="entry name" value="NUDIX"/>
    <property type="match status" value="1"/>
</dbReference>
<comment type="cofactor">
    <cofactor evidence="1">
        <name>Mg(2+)</name>
        <dbReference type="ChEBI" id="CHEBI:18420"/>
    </cofactor>
</comment>
<dbReference type="PANTHER" id="PTHR43046">
    <property type="entry name" value="GDP-MANNOSE MANNOSYL HYDROLASE"/>
    <property type="match status" value="1"/>
</dbReference>
<comment type="similarity">
    <text evidence="2 4">Belongs to the Nudix hydrolase family.</text>
</comment>
<dbReference type="EMBL" id="JBHSRJ010000004">
    <property type="protein sequence ID" value="MFC6043787.1"/>
    <property type="molecule type" value="Genomic_DNA"/>
</dbReference>
<dbReference type="PROSITE" id="PS51462">
    <property type="entry name" value="NUDIX"/>
    <property type="match status" value="1"/>
</dbReference>
<evidence type="ECO:0000313" key="7">
    <source>
        <dbReference type="Proteomes" id="UP001596135"/>
    </source>
</evidence>
<protein>
    <submittedName>
        <fullName evidence="6">NUDIX domain-containing protein</fullName>
    </submittedName>
</protein>
<dbReference type="Proteomes" id="UP001596135">
    <property type="component" value="Unassembled WGS sequence"/>
</dbReference>
<dbReference type="SUPFAM" id="SSF55811">
    <property type="entry name" value="Nudix"/>
    <property type="match status" value="1"/>
</dbReference>
<gene>
    <name evidence="6" type="ORF">ACFPYL_11905</name>
</gene>
<keyword evidence="3 4" id="KW-0378">Hydrolase</keyword>
<dbReference type="Gene3D" id="3.90.79.10">
    <property type="entry name" value="Nucleoside Triphosphate Pyrophosphohydrolase"/>
    <property type="match status" value="1"/>
</dbReference>
<dbReference type="InterPro" id="IPR015797">
    <property type="entry name" value="NUDIX_hydrolase-like_dom_sf"/>
</dbReference>
<organism evidence="6 7">
    <name type="scientific">Nocardioides hankookensis</name>
    <dbReference type="NCBI Taxonomy" id="443157"/>
    <lineage>
        <taxon>Bacteria</taxon>
        <taxon>Bacillati</taxon>
        <taxon>Actinomycetota</taxon>
        <taxon>Actinomycetes</taxon>
        <taxon>Propionibacteriales</taxon>
        <taxon>Nocardioidaceae</taxon>
        <taxon>Nocardioides</taxon>
    </lineage>
</organism>
<sequence>MHRFASVLLVDPRGWLLLQERDEHPVIDPEKWGLPGGHVEDGEDHEAAAYRELQEETGIRLPPGSLRLWRETQVFHEAYGTLDTAFVYVAGVDLTDDDVVLGEGRQIVFVDPATARTLDHTASASEVVPAFLDSAEYREILAR</sequence>
<evidence type="ECO:0000256" key="4">
    <source>
        <dbReference type="RuleBase" id="RU003476"/>
    </source>
</evidence>
<feature type="domain" description="Nudix hydrolase" evidence="5">
    <location>
        <begin position="1"/>
        <end position="132"/>
    </location>
</feature>
<evidence type="ECO:0000259" key="5">
    <source>
        <dbReference type="PROSITE" id="PS51462"/>
    </source>
</evidence>
<accession>A0ABW1LKP4</accession>
<name>A0ABW1LKP4_9ACTN</name>
<dbReference type="InterPro" id="IPR020476">
    <property type="entry name" value="Nudix_hydrolase"/>
</dbReference>
<dbReference type="PANTHER" id="PTHR43046:SF14">
    <property type="entry name" value="MUTT_NUDIX FAMILY PROTEIN"/>
    <property type="match status" value="1"/>
</dbReference>
<evidence type="ECO:0000256" key="1">
    <source>
        <dbReference type="ARBA" id="ARBA00001946"/>
    </source>
</evidence>
<comment type="caution">
    <text evidence="6">The sequence shown here is derived from an EMBL/GenBank/DDBJ whole genome shotgun (WGS) entry which is preliminary data.</text>
</comment>
<reference evidence="7" key="1">
    <citation type="journal article" date="2019" name="Int. J. Syst. Evol. Microbiol.">
        <title>The Global Catalogue of Microorganisms (GCM) 10K type strain sequencing project: providing services to taxonomists for standard genome sequencing and annotation.</title>
        <authorList>
            <consortium name="The Broad Institute Genomics Platform"/>
            <consortium name="The Broad Institute Genome Sequencing Center for Infectious Disease"/>
            <person name="Wu L."/>
            <person name="Ma J."/>
        </authorList>
    </citation>
    <scope>NUCLEOTIDE SEQUENCE [LARGE SCALE GENOMIC DNA]</scope>
    <source>
        <strain evidence="7">CCUG 54522</strain>
    </source>
</reference>
<evidence type="ECO:0000256" key="3">
    <source>
        <dbReference type="ARBA" id="ARBA00022801"/>
    </source>
</evidence>
<dbReference type="InterPro" id="IPR020084">
    <property type="entry name" value="NUDIX_hydrolase_CS"/>
</dbReference>
<proteinExistence type="inferred from homology"/>
<evidence type="ECO:0000256" key="2">
    <source>
        <dbReference type="ARBA" id="ARBA00005582"/>
    </source>
</evidence>
<evidence type="ECO:0000313" key="6">
    <source>
        <dbReference type="EMBL" id="MFC6043787.1"/>
    </source>
</evidence>
<keyword evidence="7" id="KW-1185">Reference proteome</keyword>
<dbReference type="InterPro" id="IPR000086">
    <property type="entry name" value="NUDIX_hydrolase_dom"/>
</dbReference>
<dbReference type="RefSeq" id="WP_379154140.1">
    <property type="nucleotide sequence ID" value="NZ_JBHSRJ010000004.1"/>
</dbReference>
<dbReference type="PRINTS" id="PR00502">
    <property type="entry name" value="NUDIXFAMILY"/>
</dbReference>